<dbReference type="GO" id="GO:0000287">
    <property type="term" value="F:magnesium ion binding"/>
    <property type="evidence" value="ECO:0007669"/>
    <property type="project" value="UniProtKB-UniRule"/>
</dbReference>
<keyword evidence="14" id="KW-1185">Reference proteome</keyword>
<keyword evidence="8" id="KW-0460">Magnesium</keyword>
<name>A0A1I4IWB5_9BACI</name>
<evidence type="ECO:0000259" key="12">
    <source>
        <dbReference type="Pfam" id="PF08245"/>
    </source>
</evidence>
<feature type="binding site" evidence="8">
    <location>
        <position position="31"/>
    </location>
    <ligand>
        <name>UDP-N-acetyl-alpha-D-muramoyl-L-alanyl-D-glutamate</name>
        <dbReference type="ChEBI" id="CHEBI:83900"/>
    </ligand>
</feature>
<keyword evidence="8" id="KW-0067">ATP-binding</keyword>
<feature type="domain" description="Mur ligase N-terminal catalytic" evidence="10">
    <location>
        <begin position="24"/>
        <end position="85"/>
    </location>
</feature>
<dbReference type="Gene3D" id="3.40.1390.10">
    <property type="entry name" value="MurE/MurF, N-terminal domain"/>
    <property type="match status" value="1"/>
</dbReference>
<dbReference type="NCBIfam" id="NF001126">
    <property type="entry name" value="PRK00139.1-4"/>
    <property type="match status" value="1"/>
</dbReference>
<dbReference type="UniPathway" id="UPA00219"/>
<reference evidence="13 14" key="1">
    <citation type="submission" date="2016-10" db="EMBL/GenBank/DDBJ databases">
        <authorList>
            <person name="de Groot N.N."/>
        </authorList>
    </citation>
    <scope>NUCLEOTIDE SEQUENCE [LARGE SCALE GENOMIC DNA]</scope>
    <source>
        <strain evidence="13 14">CGMCC 1.6134</strain>
    </source>
</reference>
<evidence type="ECO:0000259" key="11">
    <source>
        <dbReference type="Pfam" id="PF02875"/>
    </source>
</evidence>
<accession>A0A1I4IWB5</accession>
<comment type="pathway">
    <text evidence="1 8 9">Cell wall biogenesis; peptidoglycan biosynthesis.</text>
</comment>
<dbReference type="Gene3D" id="3.40.1190.10">
    <property type="entry name" value="Mur-like, catalytic domain"/>
    <property type="match status" value="1"/>
</dbReference>
<dbReference type="GO" id="GO:0008360">
    <property type="term" value="P:regulation of cell shape"/>
    <property type="evidence" value="ECO:0007669"/>
    <property type="project" value="UniProtKB-KW"/>
</dbReference>
<dbReference type="InterPro" id="IPR000713">
    <property type="entry name" value="Mur_ligase_N"/>
</dbReference>
<dbReference type="Pfam" id="PF08245">
    <property type="entry name" value="Mur_ligase_M"/>
    <property type="match status" value="1"/>
</dbReference>
<dbReference type="NCBIfam" id="TIGR01085">
    <property type="entry name" value="murE"/>
    <property type="match status" value="1"/>
</dbReference>
<evidence type="ECO:0000256" key="2">
    <source>
        <dbReference type="ARBA" id="ARBA00005898"/>
    </source>
</evidence>
<comment type="subcellular location">
    <subcellularLocation>
        <location evidence="8 9">Cytoplasm</location>
    </subcellularLocation>
</comment>
<dbReference type="InterPro" id="IPR035911">
    <property type="entry name" value="MurE/MurF_N"/>
</dbReference>
<dbReference type="PANTHER" id="PTHR23135">
    <property type="entry name" value="MUR LIGASE FAMILY MEMBER"/>
    <property type="match status" value="1"/>
</dbReference>
<dbReference type="PANTHER" id="PTHR23135:SF4">
    <property type="entry name" value="UDP-N-ACETYLMURAMOYL-L-ALANYL-D-GLUTAMATE--2,6-DIAMINOPIMELATE LIGASE MURE HOMOLOG, CHLOROPLASTIC"/>
    <property type="match status" value="1"/>
</dbReference>
<feature type="binding site" evidence="8">
    <location>
        <begin position="151"/>
        <end position="152"/>
    </location>
    <ligand>
        <name>UDP-N-acetyl-alpha-D-muramoyl-L-alanyl-D-glutamate</name>
        <dbReference type="ChEBI" id="CHEBI:83900"/>
    </ligand>
</feature>
<keyword evidence="3 8" id="KW-0132">Cell division</keyword>
<feature type="binding site" evidence="8">
    <location>
        <position position="178"/>
    </location>
    <ligand>
        <name>UDP-N-acetyl-alpha-D-muramoyl-L-alanyl-D-glutamate</name>
        <dbReference type="ChEBI" id="CHEBI:83900"/>
    </ligand>
</feature>
<dbReference type="InterPro" id="IPR036565">
    <property type="entry name" value="Mur-like_cat_sf"/>
</dbReference>
<dbReference type="HAMAP" id="MF_00208">
    <property type="entry name" value="MurE"/>
    <property type="match status" value="1"/>
</dbReference>
<evidence type="ECO:0000313" key="14">
    <source>
        <dbReference type="Proteomes" id="UP000199668"/>
    </source>
</evidence>
<evidence type="ECO:0000256" key="5">
    <source>
        <dbReference type="ARBA" id="ARBA00022984"/>
    </source>
</evidence>
<feature type="binding site" evidence="8">
    <location>
        <position position="383"/>
    </location>
    <ligand>
        <name>meso-2,6-diaminopimelate</name>
        <dbReference type="ChEBI" id="CHEBI:57791"/>
    </ligand>
</feature>
<dbReference type="InterPro" id="IPR005761">
    <property type="entry name" value="UDP-N-AcMur-Glu-dNH2Pim_ligase"/>
</dbReference>
<comment type="catalytic activity">
    <reaction evidence="8">
        <text>UDP-N-acetyl-alpha-D-muramoyl-L-alanyl-D-glutamate + meso-2,6-diaminopimelate + ATP = UDP-N-acetyl-alpha-D-muramoyl-L-alanyl-gamma-D-glutamyl-meso-2,6-diaminopimelate + ADP + phosphate + H(+)</text>
        <dbReference type="Rhea" id="RHEA:23676"/>
        <dbReference type="ChEBI" id="CHEBI:15378"/>
        <dbReference type="ChEBI" id="CHEBI:30616"/>
        <dbReference type="ChEBI" id="CHEBI:43474"/>
        <dbReference type="ChEBI" id="CHEBI:57791"/>
        <dbReference type="ChEBI" id="CHEBI:83900"/>
        <dbReference type="ChEBI" id="CHEBI:83905"/>
        <dbReference type="ChEBI" id="CHEBI:456216"/>
        <dbReference type="EC" id="6.3.2.13"/>
    </reaction>
</comment>
<feature type="binding site" evidence="8">
    <location>
        <position position="462"/>
    </location>
    <ligand>
        <name>meso-2,6-diaminopimelate</name>
        <dbReference type="ChEBI" id="CHEBI:57791"/>
    </ligand>
</feature>
<evidence type="ECO:0000256" key="4">
    <source>
        <dbReference type="ARBA" id="ARBA00022960"/>
    </source>
</evidence>
<dbReference type="InterPro" id="IPR036615">
    <property type="entry name" value="Mur_ligase_C_dom_sf"/>
</dbReference>
<feature type="short sequence motif" description="Meso-diaminopimelate recognition motif" evidence="8">
    <location>
        <begin position="407"/>
        <end position="410"/>
    </location>
</feature>
<comment type="similarity">
    <text evidence="2 8">Belongs to the MurCDEF family. MurE subfamily.</text>
</comment>
<dbReference type="Proteomes" id="UP000199668">
    <property type="component" value="Unassembled WGS sequence"/>
</dbReference>
<dbReference type="AlphaFoldDB" id="A0A1I4IWB5"/>
<keyword evidence="8" id="KW-0547">Nucleotide-binding</keyword>
<dbReference type="RefSeq" id="WP_090925528.1">
    <property type="nucleotide sequence ID" value="NZ_FOTY01000002.1"/>
</dbReference>
<feature type="domain" description="Mur ligase central" evidence="12">
    <location>
        <begin position="107"/>
        <end position="312"/>
    </location>
</feature>
<dbReference type="InterPro" id="IPR004101">
    <property type="entry name" value="Mur_ligase_C"/>
</dbReference>
<dbReference type="Pfam" id="PF02875">
    <property type="entry name" value="Mur_ligase_C"/>
    <property type="match status" value="1"/>
</dbReference>
<comment type="PTM">
    <text evidence="8">Carboxylation is probably crucial for Mg(2+) binding and, consequently, for the gamma-phosphate positioning of ATP.</text>
</comment>
<dbReference type="GO" id="GO:0071555">
    <property type="term" value="P:cell wall organization"/>
    <property type="evidence" value="ECO:0007669"/>
    <property type="project" value="UniProtKB-KW"/>
</dbReference>
<dbReference type="Gene3D" id="3.90.190.20">
    <property type="entry name" value="Mur ligase, C-terminal domain"/>
    <property type="match status" value="1"/>
</dbReference>
<dbReference type="InterPro" id="IPR013221">
    <property type="entry name" value="Mur_ligase_cen"/>
</dbReference>
<dbReference type="Pfam" id="PF01225">
    <property type="entry name" value="Mur_ligase"/>
    <property type="match status" value="1"/>
</dbReference>
<evidence type="ECO:0000256" key="9">
    <source>
        <dbReference type="RuleBase" id="RU004135"/>
    </source>
</evidence>
<keyword evidence="5 8" id="KW-0573">Peptidoglycan synthesis</keyword>
<evidence type="ECO:0000259" key="10">
    <source>
        <dbReference type="Pfam" id="PF01225"/>
    </source>
</evidence>
<evidence type="ECO:0000256" key="6">
    <source>
        <dbReference type="ARBA" id="ARBA00023306"/>
    </source>
</evidence>
<comment type="function">
    <text evidence="8">Catalyzes the addition of meso-diaminopimelic acid to the nucleotide precursor UDP-N-acetylmuramoyl-L-alanyl-D-glutamate (UMAG) in the biosynthesis of bacterial cell-wall peptidoglycan.</text>
</comment>
<dbReference type="SUPFAM" id="SSF63418">
    <property type="entry name" value="MurE/MurF N-terminal domain"/>
    <property type="match status" value="1"/>
</dbReference>
<feature type="binding site" evidence="8">
    <location>
        <position position="458"/>
    </location>
    <ligand>
        <name>meso-2,6-diaminopimelate</name>
        <dbReference type="ChEBI" id="CHEBI:57791"/>
    </ligand>
</feature>
<feature type="domain" description="Mur ligase C-terminal" evidence="11">
    <location>
        <begin position="334"/>
        <end position="460"/>
    </location>
</feature>
<gene>
    <name evidence="8" type="primary">murE</name>
    <name evidence="13" type="ORF">SAMN04488054_102270</name>
</gene>
<dbReference type="EC" id="6.3.2.13" evidence="8"/>
<feature type="binding site" evidence="8">
    <location>
        <begin position="407"/>
        <end position="410"/>
    </location>
    <ligand>
        <name>meso-2,6-diaminopimelate</name>
        <dbReference type="ChEBI" id="CHEBI:57791"/>
    </ligand>
</feature>
<keyword evidence="7 8" id="KW-0961">Cell wall biogenesis/degradation</keyword>
<dbReference type="GO" id="GO:0005737">
    <property type="term" value="C:cytoplasm"/>
    <property type="evidence" value="ECO:0007669"/>
    <property type="project" value="UniProtKB-SubCell"/>
</dbReference>
<dbReference type="GO" id="GO:0009252">
    <property type="term" value="P:peptidoglycan biosynthetic process"/>
    <property type="evidence" value="ECO:0007669"/>
    <property type="project" value="UniProtKB-UniRule"/>
</dbReference>
<evidence type="ECO:0000256" key="7">
    <source>
        <dbReference type="ARBA" id="ARBA00023316"/>
    </source>
</evidence>
<keyword evidence="4 8" id="KW-0133">Cell shape</keyword>
<keyword evidence="8" id="KW-0963">Cytoplasm</keyword>
<proteinExistence type="inferred from homology"/>
<dbReference type="GO" id="GO:0051301">
    <property type="term" value="P:cell division"/>
    <property type="evidence" value="ECO:0007669"/>
    <property type="project" value="UniProtKB-KW"/>
</dbReference>
<keyword evidence="6 8" id="KW-0131">Cell cycle</keyword>
<comment type="cofactor">
    <cofactor evidence="8">
        <name>Mg(2+)</name>
        <dbReference type="ChEBI" id="CHEBI:18420"/>
    </cofactor>
</comment>
<organism evidence="13 14">
    <name type="scientific">Salibacterium qingdaonense</name>
    <dbReference type="NCBI Taxonomy" id="266892"/>
    <lineage>
        <taxon>Bacteria</taxon>
        <taxon>Bacillati</taxon>
        <taxon>Bacillota</taxon>
        <taxon>Bacilli</taxon>
        <taxon>Bacillales</taxon>
        <taxon>Bacillaceae</taxon>
    </lineage>
</organism>
<evidence type="ECO:0000313" key="13">
    <source>
        <dbReference type="EMBL" id="SFL58658.1"/>
    </source>
</evidence>
<feature type="binding site" evidence="8">
    <location>
        <position position="150"/>
    </location>
    <ligand>
        <name>UDP-N-acetyl-alpha-D-muramoyl-L-alanyl-D-glutamate</name>
        <dbReference type="ChEBI" id="CHEBI:83900"/>
    </ligand>
</feature>
<evidence type="ECO:0000256" key="8">
    <source>
        <dbReference type="HAMAP-Rule" id="MF_00208"/>
    </source>
</evidence>
<feature type="binding site" evidence="8">
    <location>
        <begin position="109"/>
        <end position="115"/>
    </location>
    <ligand>
        <name>ATP</name>
        <dbReference type="ChEBI" id="CHEBI:30616"/>
    </ligand>
</feature>
<feature type="modified residue" description="N6-carboxylysine" evidence="8">
    <location>
        <position position="218"/>
    </location>
</feature>
<evidence type="ECO:0000256" key="3">
    <source>
        <dbReference type="ARBA" id="ARBA00022618"/>
    </source>
</evidence>
<keyword evidence="8 13" id="KW-0436">Ligase</keyword>
<dbReference type="EMBL" id="FOTY01000002">
    <property type="protein sequence ID" value="SFL58658.1"/>
    <property type="molecule type" value="Genomic_DNA"/>
</dbReference>
<dbReference type="GO" id="GO:0005524">
    <property type="term" value="F:ATP binding"/>
    <property type="evidence" value="ECO:0007669"/>
    <property type="project" value="UniProtKB-UniRule"/>
</dbReference>
<dbReference type="NCBIfam" id="NF001124">
    <property type="entry name" value="PRK00139.1-2"/>
    <property type="match status" value="1"/>
</dbReference>
<dbReference type="STRING" id="266892.SAMN04488054_102270"/>
<comment type="caution">
    <text evidence="8">Lacks conserved residue(s) required for the propagation of feature annotation.</text>
</comment>
<dbReference type="SUPFAM" id="SSF53623">
    <property type="entry name" value="MurD-like peptide ligases, catalytic domain"/>
    <property type="match status" value="1"/>
</dbReference>
<dbReference type="OrthoDB" id="9800958at2"/>
<protein>
    <recommendedName>
        <fullName evidence="8">UDP-N-acetylmuramoyl-L-alanyl-D-glutamate--2,6-diaminopimelate ligase</fullName>
        <ecNumber evidence="8">6.3.2.13</ecNumber>
    </recommendedName>
    <alternativeName>
        <fullName evidence="8">Meso-A2pm-adding enzyme</fullName>
    </alternativeName>
    <alternativeName>
        <fullName evidence="8">Meso-diaminopimelate-adding enzyme</fullName>
    </alternativeName>
    <alternativeName>
        <fullName evidence="8">UDP-MurNAc-L-Ala-D-Glu:meso-diaminopimelate ligase</fullName>
    </alternativeName>
    <alternativeName>
        <fullName evidence="8">UDP-MurNAc-tripeptide synthetase</fullName>
    </alternativeName>
    <alternativeName>
        <fullName evidence="8">UDP-N-acetylmuramyl-tripeptide synthetase</fullName>
    </alternativeName>
</protein>
<feature type="binding site" evidence="8">
    <location>
        <position position="186"/>
    </location>
    <ligand>
        <name>UDP-N-acetyl-alpha-D-muramoyl-L-alanyl-D-glutamate</name>
        <dbReference type="ChEBI" id="CHEBI:83900"/>
    </ligand>
</feature>
<evidence type="ECO:0000256" key="1">
    <source>
        <dbReference type="ARBA" id="ARBA00004752"/>
    </source>
</evidence>
<dbReference type="SUPFAM" id="SSF53244">
    <property type="entry name" value="MurD-like peptide ligases, peptide-binding domain"/>
    <property type="match status" value="1"/>
</dbReference>
<sequence>MKTLHNLISYLSVKQQNTADNPGIYSLHMDSRTVEPAGLFFCIRGYTVDGHDFAEEAAEKGAAAVITEEELNLDVVQVVVPDTKRAMAILAAVYYNHPSRSFSLIGVTGTNGKTTTTHFIEQIFQKAGQKTGLIGTMYTKIGTGVTEAGNTTPESLVLQETFHQMAEAEIDVCTMEVSSHALDLGRVRGSAFNTAVFTNLTAEHLDYHKTMEAYKQAKGLLFSQLGNTYDGERQTAVLNADDAACEDYKRMTAAPVLTYGIDTPADIQAVHLVMSAGGTSFQLKTPLGSLDVHFPIAGRFSIYNALAAAAACMAEGVDPEIIAEALSEIKGVAGRFEPVDAGQPFAVVVDYAHTPDSLDNILQTAAEMTEKSMYVIVGCGGDRDTAKRPEMGRIAASLADYAVFTSDNPRSENPDTILEQMAAGAPDRGNVSIVPDRREAIEWAVQQAEPEDVIIIAGKGHETYQVIGGNVLDFDDRLEAEKAIYKWNRKGGR</sequence>
<dbReference type="GO" id="GO:0008765">
    <property type="term" value="F:UDP-N-acetylmuramoylalanyl-D-glutamate-2,6-diaminopimelate ligase activity"/>
    <property type="evidence" value="ECO:0007669"/>
    <property type="project" value="UniProtKB-UniRule"/>
</dbReference>